<gene>
    <name evidence="7" type="ORF">JOH49_000421</name>
</gene>
<proteinExistence type="inferred from homology"/>
<dbReference type="PRINTS" id="PR00469">
    <property type="entry name" value="PNDRDTASEII"/>
</dbReference>
<dbReference type="AlphaFoldDB" id="A0A8I1XZ44"/>
<dbReference type="PANTHER" id="PTHR43706">
    <property type="entry name" value="NADH DEHYDROGENASE"/>
    <property type="match status" value="1"/>
</dbReference>
<evidence type="ECO:0000313" key="8">
    <source>
        <dbReference type="Proteomes" id="UP000673383"/>
    </source>
</evidence>
<evidence type="ECO:0000256" key="1">
    <source>
        <dbReference type="ARBA" id="ARBA00005272"/>
    </source>
</evidence>
<name>A0A8I1XZ44_BRAEL</name>
<keyword evidence="5" id="KW-0520">NAD</keyword>
<dbReference type="Pfam" id="PF07992">
    <property type="entry name" value="Pyr_redox_2"/>
    <property type="match status" value="1"/>
</dbReference>
<dbReference type="InterPro" id="IPR023753">
    <property type="entry name" value="FAD/NAD-binding_dom"/>
</dbReference>
<evidence type="ECO:0000313" key="7">
    <source>
        <dbReference type="EMBL" id="MBP1290668.1"/>
    </source>
</evidence>
<evidence type="ECO:0000259" key="6">
    <source>
        <dbReference type="Pfam" id="PF07992"/>
    </source>
</evidence>
<dbReference type="GO" id="GO:0003954">
    <property type="term" value="F:NADH dehydrogenase activity"/>
    <property type="evidence" value="ECO:0007669"/>
    <property type="project" value="InterPro"/>
</dbReference>
<dbReference type="InterPro" id="IPR045024">
    <property type="entry name" value="NDH-2"/>
</dbReference>
<dbReference type="RefSeq" id="WP_172648492.1">
    <property type="nucleotide sequence ID" value="NZ_JAFICZ010000001.1"/>
</dbReference>
<evidence type="ECO:0000256" key="5">
    <source>
        <dbReference type="ARBA" id="ARBA00023027"/>
    </source>
</evidence>
<evidence type="ECO:0000256" key="3">
    <source>
        <dbReference type="ARBA" id="ARBA00022827"/>
    </source>
</evidence>
<dbReference type="PANTHER" id="PTHR43706:SF45">
    <property type="entry name" value="NADH DEHYDROGENASE-LIKE PROTEIN RV1812C"/>
    <property type="match status" value="1"/>
</dbReference>
<dbReference type="Proteomes" id="UP000673383">
    <property type="component" value="Unassembled WGS sequence"/>
</dbReference>
<dbReference type="InterPro" id="IPR036188">
    <property type="entry name" value="FAD/NAD-bd_sf"/>
</dbReference>
<accession>A0A8I1XZ44</accession>
<keyword evidence="3" id="KW-0274">FAD</keyword>
<dbReference type="SUPFAM" id="SSF51905">
    <property type="entry name" value="FAD/NAD(P)-binding domain"/>
    <property type="match status" value="1"/>
</dbReference>
<keyword evidence="2" id="KW-0285">Flavoprotein</keyword>
<sequence length="401" mass="42607">MRIVIIGAGFAGMYAALSAARLRDIKGVSPEELEIALVAPEPTLVVRPRLYEPKPETLTAPLLDVFNAIDVVYVQGSAEAVDTKARTVQIVTAKDARKTLPYDRLVVATGSRLFRPNVPGLAEHGFSVDNLADAIALDRHLHGLAKQPASVTRDTVVVAGGGFTGIEAATEMPARLREILGKDATPRVVIVDRNAAIAPDMGEGPRPIIEDAMRKLGVEGRFGAGVAEVSKSGVTLSNGEHIEAATVVWAAGIRAAPLTTQIPAERDNFGRLLVDRDLRVPSVAGVFATGDAARAACDDVGNYALMSCQHATRMGAFAGNNAAAELLGVPTKPYHQKAYVTCLDLGEAGALFTRGWERKVEMVGDVAKKTKREINTVWIYPPRAERAAALASADPEHVTEV</sequence>
<reference evidence="7" key="1">
    <citation type="submission" date="2021-02" db="EMBL/GenBank/DDBJ databases">
        <title>Genomic Encyclopedia of Type Strains, Phase IV (KMG-V): Genome sequencing to study the core and pangenomes of soil and plant-associated prokaryotes.</title>
        <authorList>
            <person name="Whitman W."/>
        </authorList>
    </citation>
    <scope>NUCLEOTIDE SEQUENCE</scope>
    <source>
        <strain evidence="7">USDA 406</strain>
    </source>
</reference>
<dbReference type="PRINTS" id="PR00368">
    <property type="entry name" value="FADPNR"/>
</dbReference>
<organism evidence="7 8">
    <name type="scientific">Bradyrhizobium elkanii</name>
    <dbReference type="NCBI Taxonomy" id="29448"/>
    <lineage>
        <taxon>Bacteria</taxon>
        <taxon>Pseudomonadati</taxon>
        <taxon>Pseudomonadota</taxon>
        <taxon>Alphaproteobacteria</taxon>
        <taxon>Hyphomicrobiales</taxon>
        <taxon>Nitrobacteraceae</taxon>
        <taxon>Bradyrhizobium</taxon>
    </lineage>
</organism>
<evidence type="ECO:0000256" key="2">
    <source>
        <dbReference type="ARBA" id="ARBA00022630"/>
    </source>
</evidence>
<protein>
    <submittedName>
        <fullName evidence="7">NADH dehydrogenase</fullName>
    </submittedName>
</protein>
<keyword evidence="4" id="KW-0560">Oxidoreductase</keyword>
<evidence type="ECO:0000256" key="4">
    <source>
        <dbReference type="ARBA" id="ARBA00023002"/>
    </source>
</evidence>
<dbReference type="EMBL" id="JAFICZ010000001">
    <property type="protein sequence ID" value="MBP1290668.1"/>
    <property type="molecule type" value="Genomic_DNA"/>
</dbReference>
<feature type="domain" description="FAD/NAD(P)-binding" evidence="6">
    <location>
        <begin position="1"/>
        <end position="315"/>
    </location>
</feature>
<dbReference type="Gene3D" id="3.50.50.100">
    <property type="match status" value="1"/>
</dbReference>
<comment type="caution">
    <text evidence="7">The sequence shown here is derived from an EMBL/GenBank/DDBJ whole genome shotgun (WGS) entry which is preliminary data.</text>
</comment>
<comment type="similarity">
    <text evidence="1">Belongs to the NADH dehydrogenase family.</text>
</comment>